<evidence type="ECO:0000313" key="1">
    <source>
        <dbReference type="EMBL" id="GIU51567.1"/>
    </source>
</evidence>
<accession>A0ABQ4PQQ6</accession>
<evidence type="ECO:0008006" key="3">
    <source>
        <dbReference type="Google" id="ProtNLM"/>
    </source>
</evidence>
<protein>
    <recommendedName>
        <fullName evidence="3">Transposase</fullName>
    </recommendedName>
</protein>
<dbReference type="Proteomes" id="UP000887104">
    <property type="component" value="Unassembled WGS sequence"/>
</dbReference>
<sequence length="48" mass="5595">MHQCLGWNAWEYAKSMLTGVELWVIIKQGQMKTTENMTQCEQIYSLAT</sequence>
<keyword evidence="2" id="KW-1185">Reference proteome</keyword>
<comment type="caution">
    <text evidence="1">The sequence shown here is derived from an EMBL/GenBank/DDBJ whole genome shotgun (WGS) entry which is preliminary data.</text>
</comment>
<dbReference type="EMBL" id="BPEY01000121">
    <property type="protein sequence ID" value="GIU51567.1"/>
    <property type="molecule type" value="Genomic_DNA"/>
</dbReference>
<organism evidence="1 2">
    <name type="scientific">Shewanella sairae</name>
    <dbReference type="NCBI Taxonomy" id="190310"/>
    <lineage>
        <taxon>Bacteria</taxon>
        <taxon>Pseudomonadati</taxon>
        <taxon>Pseudomonadota</taxon>
        <taxon>Gammaproteobacteria</taxon>
        <taxon>Alteromonadales</taxon>
        <taxon>Shewanellaceae</taxon>
        <taxon>Shewanella</taxon>
    </lineage>
</organism>
<name>A0ABQ4PQQ6_9GAMM</name>
<evidence type="ECO:0000313" key="2">
    <source>
        <dbReference type="Proteomes" id="UP000887104"/>
    </source>
</evidence>
<reference evidence="1" key="1">
    <citation type="submission" date="2021-05" db="EMBL/GenBank/DDBJ databases">
        <title>Molecular characterization for Shewanella algae harboring chromosomal blaOXA-55-like strains isolated from clinical and environment sample.</title>
        <authorList>
            <person name="Ohama Y."/>
            <person name="Aoki K."/>
            <person name="Harada S."/>
            <person name="Moriya K."/>
            <person name="Ishii Y."/>
            <person name="Tateda K."/>
        </authorList>
    </citation>
    <scope>NUCLEOTIDE SEQUENCE</scope>
    <source>
        <strain evidence="1">JCM 11563</strain>
    </source>
</reference>
<gene>
    <name evidence="1" type="ORF">TUM4438_41680</name>
</gene>
<dbReference type="RefSeq" id="WP_220783133.1">
    <property type="nucleotide sequence ID" value="NZ_BPEY01000121.1"/>
</dbReference>
<proteinExistence type="predicted"/>